<organism evidence="3 4">
    <name type="scientific">Candidatus Buchananbacteria bacterium RIFCSPHIGHO2_01_FULL_39_8</name>
    <dbReference type="NCBI Taxonomy" id="1797533"/>
    <lineage>
        <taxon>Bacteria</taxon>
        <taxon>Candidatus Buchananiibacteriota</taxon>
    </lineage>
</organism>
<dbReference type="Proteomes" id="UP000176241">
    <property type="component" value="Unassembled WGS sequence"/>
</dbReference>
<dbReference type="AlphaFoldDB" id="A0A1G1XWB1"/>
<name>A0A1G1XWB1_9BACT</name>
<sequence>MKKSLLVTLEFPPQAGGVATYYYNVCKNLPAEKITVMAPNQPNCEKFDEKQKFAIIRDKILEDLLKTSTLTSRLLQMGLIRMMGKIIKLHNIELIQVGQILPLGTLAYLYSRRHHIPYIVYTHGFDILLPQQFTRKKILIKKIIDGAKAVVANSHFTKDELVKLGADADKIIVVHPCPNINNDEVSEWKIGEINEDYGLKNKKIILTVGRLVARKGHDLIIKALPAVIAKIPNLIYLIIGTGPYQKELEKLVNQQGLRDYVKFLGYITDNELPAFYQVCDVFAMPSRQIGPDVEGFGIAYLEANLFSKPVIGGKSGGVGEAVINGKTGLLINPNRVEEATEALIKLLTDSAYAERLGLQGMERVIEEFDWASQTEKIKEVLA</sequence>
<dbReference type="CDD" id="cd03801">
    <property type="entry name" value="GT4_PimA-like"/>
    <property type="match status" value="1"/>
</dbReference>
<dbReference type="PANTHER" id="PTHR45947:SF3">
    <property type="entry name" value="SULFOQUINOVOSYL TRANSFERASE SQD2"/>
    <property type="match status" value="1"/>
</dbReference>
<evidence type="ECO:0000259" key="1">
    <source>
        <dbReference type="Pfam" id="PF00534"/>
    </source>
</evidence>
<dbReference type="STRING" id="1797533.A2731_00120"/>
<dbReference type="InterPro" id="IPR001296">
    <property type="entry name" value="Glyco_trans_1"/>
</dbReference>
<accession>A0A1G1XWB1</accession>
<dbReference type="GO" id="GO:0016758">
    <property type="term" value="F:hexosyltransferase activity"/>
    <property type="evidence" value="ECO:0007669"/>
    <property type="project" value="TreeGrafter"/>
</dbReference>
<dbReference type="InterPro" id="IPR050194">
    <property type="entry name" value="Glycosyltransferase_grp1"/>
</dbReference>
<dbReference type="Pfam" id="PF13439">
    <property type="entry name" value="Glyco_transf_4"/>
    <property type="match status" value="1"/>
</dbReference>
<proteinExistence type="predicted"/>
<dbReference type="Pfam" id="PF00534">
    <property type="entry name" value="Glycos_transf_1"/>
    <property type="match status" value="1"/>
</dbReference>
<dbReference type="PANTHER" id="PTHR45947">
    <property type="entry name" value="SULFOQUINOVOSYL TRANSFERASE SQD2"/>
    <property type="match status" value="1"/>
</dbReference>
<evidence type="ECO:0000259" key="2">
    <source>
        <dbReference type="Pfam" id="PF13439"/>
    </source>
</evidence>
<evidence type="ECO:0000313" key="3">
    <source>
        <dbReference type="EMBL" id="OGY44359.1"/>
    </source>
</evidence>
<dbReference type="InterPro" id="IPR028098">
    <property type="entry name" value="Glyco_trans_4-like_N"/>
</dbReference>
<evidence type="ECO:0008006" key="5">
    <source>
        <dbReference type="Google" id="ProtNLM"/>
    </source>
</evidence>
<dbReference type="SUPFAM" id="SSF53756">
    <property type="entry name" value="UDP-Glycosyltransferase/glycogen phosphorylase"/>
    <property type="match status" value="1"/>
</dbReference>
<feature type="domain" description="Glycosyl transferase family 1" evidence="1">
    <location>
        <begin position="194"/>
        <end position="359"/>
    </location>
</feature>
<comment type="caution">
    <text evidence="3">The sequence shown here is derived from an EMBL/GenBank/DDBJ whole genome shotgun (WGS) entry which is preliminary data.</text>
</comment>
<reference evidence="3 4" key="1">
    <citation type="journal article" date="2016" name="Nat. Commun.">
        <title>Thousands of microbial genomes shed light on interconnected biogeochemical processes in an aquifer system.</title>
        <authorList>
            <person name="Anantharaman K."/>
            <person name="Brown C.T."/>
            <person name="Hug L.A."/>
            <person name="Sharon I."/>
            <person name="Castelle C.J."/>
            <person name="Probst A.J."/>
            <person name="Thomas B.C."/>
            <person name="Singh A."/>
            <person name="Wilkins M.J."/>
            <person name="Karaoz U."/>
            <person name="Brodie E.L."/>
            <person name="Williams K.H."/>
            <person name="Hubbard S.S."/>
            <person name="Banfield J.F."/>
        </authorList>
    </citation>
    <scope>NUCLEOTIDE SEQUENCE [LARGE SCALE GENOMIC DNA]</scope>
</reference>
<protein>
    <recommendedName>
        <fullName evidence="5">Glycosyl transferase family 1 domain-containing protein</fullName>
    </recommendedName>
</protein>
<dbReference type="EMBL" id="MHIC01000029">
    <property type="protein sequence ID" value="OGY44359.1"/>
    <property type="molecule type" value="Genomic_DNA"/>
</dbReference>
<dbReference type="Gene3D" id="3.40.50.2000">
    <property type="entry name" value="Glycogen Phosphorylase B"/>
    <property type="match status" value="2"/>
</dbReference>
<evidence type="ECO:0000313" key="4">
    <source>
        <dbReference type="Proteomes" id="UP000176241"/>
    </source>
</evidence>
<feature type="domain" description="Glycosyltransferase subfamily 4-like N-terminal" evidence="2">
    <location>
        <begin position="16"/>
        <end position="176"/>
    </location>
</feature>
<gene>
    <name evidence="3" type="ORF">A2731_00120</name>
</gene>